<proteinExistence type="predicted"/>
<keyword evidence="2" id="KW-1185">Reference proteome</keyword>
<dbReference type="EMBL" id="CM044708">
    <property type="protein sequence ID" value="KAI5647752.1"/>
    <property type="molecule type" value="Genomic_DNA"/>
</dbReference>
<reference evidence="2" key="1">
    <citation type="journal article" date="2023" name="Nat. Plants">
        <title>Single-cell RNA sequencing provides a high-resolution roadmap for understanding the multicellular compartmentation of specialized metabolism.</title>
        <authorList>
            <person name="Sun S."/>
            <person name="Shen X."/>
            <person name="Li Y."/>
            <person name="Li Y."/>
            <person name="Wang S."/>
            <person name="Li R."/>
            <person name="Zhang H."/>
            <person name="Shen G."/>
            <person name="Guo B."/>
            <person name="Wei J."/>
            <person name="Xu J."/>
            <person name="St-Pierre B."/>
            <person name="Chen S."/>
            <person name="Sun C."/>
        </authorList>
    </citation>
    <scope>NUCLEOTIDE SEQUENCE [LARGE SCALE GENOMIC DNA]</scope>
</reference>
<sequence>MEEQGHKNSNTTLPTVETEERNFISPMTKKDEKNQEDVQMTDPDVGVNDPMHNKEKHTLLEELLHPTNGNASSSSDEEVEEGGESKKRKKKGLKDKIRQKLSGDKEECNKLPENATNNSIEVENAEVTNPDEKKGFLDKIKEKLQGHHHKKAEGGASVPCAGEDSPRGDQTKEKKGIMDKIIDNLPGHHKNEGETKEKEN</sequence>
<dbReference type="Proteomes" id="UP001060085">
    <property type="component" value="Linkage Group LG08"/>
</dbReference>
<organism evidence="1 2">
    <name type="scientific">Catharanthus roseus</name>
    <name type="common">Madagascar periwinkle</name>
    <name type="synonym">Vinca rosea</name>
    <dbReference type="NCBI Taxonomy" id="4058"/>
    <lineage>
        <taxon>Eukaryota</taxon>
        <taxon>Viridiplantae</taxon>
        <taxon>Streptophyta</taxon>
        <taxon>Embryophyta</taxon>
        <taxon>Tracheophyta</taxon>
        <taxon>Spermatophyta</taxon>
        <taxon>Magnoliopsida</taxon>
        <taxon>eudicotyledons</taxon>
        <taxon>Gunneridae</taxon>
        <taxon>Pentapetalae</taxon>
        <taxon>asterids</taxon>
        <taxon>lamiids</taxon>
        <taxon>Gentianales</taxon>
        <taxon>Apocynaceae</taxon>
        <taxon>Rauvolfioideae</taxon>
        <taxon>Vinceae</taxon>
        <taxon>Catharanthinae</taxon>
        <taxon>Catharanthus</taxon>
    </lineage>
</organism>
<comment type="caution">
    <text evidence="1">The sequence shown here is derived from an EMBL/GenBank/DDBJ whole genome shotgun (WGS) entry which is preliminary data.</text>
</comment>
<name>A0ACB9ZJC5_CATRO</name>
<accession>A0ACB9ZJC5</accession>
<protein>
    <submittedName>
        <fullName evidence="1">Uncharacterized protein</fullName>
    </submittedName>
</protein>
<evidence type="ECO:0000313" key="2">
    <source>
        <dbReference type="Proteomes" id="UP001060085"/>
    </source>
</evidence>
<gene>
    <name evidence="1" type="ORF">M9H77_33757</name>
</gene>
<evidence type="ECO:0000313" key="1">
    <source>
        <dbReference type="EMBL" id="KAI5647752.1"/>
    </source>
</evidence>